<reference evidence="1" key="2">
    <citation type="journal article" date="2023" name="IMA Fungus">
        <title>Comparative genomic study of the Penicillium genus elucidates a diverse pangenome and 15 lateral gene transfer events.</title>
        <authorList>
            <person name="Petersen C."/>
            <person name="Sorensen T."/>
            <person name="Nielsen M.R."/>
            <person name="Sondergaard T.E."/>
            <person name="Sorensen J.L."/>
            <person name="Fitzpatrick D.A."/>
            <person name="Frisvad J.C."/>
            <person name="Nielsen K.L."/>
        </authorList>
    </citation>
    <scope>NUCLEOTIDE SEQUENCE</scope>
    <source>
        <strain evidence="1">IBT 29677</strain>
    </source>
</reference>
<evidence type="ECO:0000313" key="1">
    <source>
        <dbReference type="EMBL" id="KAJ5396893.1"/>
    </source>
</evidence>
<evidence type="ECO:0008006" key="3">
    <source>
        <dbReference type="Google" id="ProtNLM"/>
    </source>
</evidence>
<reference evidence="1" key="1">
    <citation type="submission" date="2022-12" db="EMBL/GenBank/DDBJ databases">
        <authorList>
            <person name="Petersen C."/>
        </authorList>
    </citation>
    <scope>NUCLEOTIDE SEQUENCE</scope>
    <source>
        <strain evidence="1">IBT 29677</strain>
    </source>
</reference>
<dbReference type="CDD" id="cd12148">
    <property type="entry name" value="fungal_TF_MHR"/>
    <property type="match status" value="1"/>
</dbReference>
<dbReference type="AlphaFoldDB" id="A0A9W9W1C8"/>
<dbReference type="PANTHER" id="PTHR47425">
    <property type="entry name" value="FARB-RELATED"/>
    <property type="match status" value="1"/>
</dbReference>
<comment type="caution">
    <text evidence="1">The sequence shown here is derived from an EMBL/GenBank/DDBJ whole genome shotgun (WGS) entry which is preliminary data.</text>
</comment>
<gene>
    <name evidence="1" type="ORF">N7509_005006</name>
</gene>
<protein>
    <recommendedName>
        <fullName evidence="3">Transcription factor domain-containing protein</fullName>
    </recommendedName>
</protein>
<dbReference type="Proteomes" id="UP001147747">
    <property type="component" value="Unassembled WGS sequence"/>
</dbReference>
<dbReference type="GeneID" id="81368623"/>
<dbReference type="PANTHER" id="PTHR47425:SF2">
    <property type="entry name" value="FARB-RELATED"/>
    <property type="match status" value="1"/>
</dbReference>
<dbReference type="RefSeq" id="XP_056488945.1">
    <property type="nucleotide sequence ID" value="XM_056629643.1"/>
</dbReference>
<dbReference type="InterPro" id="IPR052761">
    <property type="entry name" value="Fungal_Detox/Toxin_TFs"/>
</dbReference>
<dbReference type="EMBL" id="JAPZBU010000006">
    <property type="protein sequence ID" value="KAJ5396893.1"/>
    <property type="molecule type" value="Genomic_DNA"/>
</dbReference>
<name>A0A9W9W1C8_9EURO</name>
<dbReference type="OrthoDB" id="4161332at2759"/>
<evidence type="ECO:0000313" key="2">
    <source>
        <dbReference type="Proteomes" id="UP001147747"/>
    </source>
</evidence>
<sequence length="615" mass="69300">MLVLGATSNVCAVTYRAQGLPAQDALKTVNLKALLLDLGAEDQELETARGALLLSYQASSDNPQIGSLMLGTAIENCTIADKTASASPFAMKNTLIKRVWWSIVLRDGFISLAFRRNTQINWSNPNLKAKFLDESDLEDEIENSEVYDRTIKRFHIKTFERQCQLAVIVIEMMSAFFPQQYRCSYESIDEVTGAMKEIQDVKHAFSCWEQISYEVLYPEEQPWPDAATNFTNMTRAYYFTAKIHLIHCEAFILESNRSIATDEVITQTRDSARHLKHAVTEVHRVLAYMSNSQNKETIPLSMLALMAWPLAIAAIDVNLARTIEDNIQRTQQMSCLGEIYRYLTGVADVTSFVTAGAKQILLLANMAVQQLLTRGQMASPSSILANKTHGINPHRYESSPGGDQNNDLHDWVDIFNQYPEVYLLISKSTDYALSCGRLPDQDKLPECLRSANTFSAMDLRLPWLNGLTFDEGRRASQSISCDAVITEQRRSFQDALSEKVTPIPFEGTLDFHSRVIGDQGFQAHENPRELHDTFYAMEESVPNDFALSTGPETRYFESIDNMGHSTRSQKSNLTPQEGDSLELLQASLADPDYWDGFGQLDFRGAYLEPELWSSF</sequence>
<organism evidence="1 2">
    <name type="scientific">Penicillium cosmopolitanum</name>
    <dbReference type="NCBI Taxonomy" id="1131564"/>
    <lineage>
        <taxon>Eukaryota</taxon>
        <taxon>Fungi</taxon>
        <taxon>Dikarya</taxon>
        <taxon>Ascomycota</taxon>
        <taxon>Pezizomycotina</taxon>
        <taxon>Eurotiomycetes</taxon>
        <taxon>Eurotiomycetidae</taxon>
        <taxon>Eurotiales</taxon>
        <taxon>Aspergillaceae</taxon>
        <taxon>Penicillium</taxon>
    </lineage>
</organism>
<keyword evidence="2" id="KW-1185">Reference proteome</keyword>
<accession>A0A9W9W1C8</accession>
<proteinExistence type="predicted"/>